<organism evidence="1 2">
    <name type="scientific">Parahalioglobus pacificus</name>
    <dbReference type="NCBI Taxonomy" id="930806"/>
    <lineage>
        <taxon>Bacteria</taxon>
        <taxon>Pseudomonadati</taxon>
        <taxon>Pseudomonadota</taxon>
        <taxon>Gammaproteobacteria</taxon>
        <taxon>Cellvibrionales</taxon>
        <taxon>Halieaceae</taxon>
        <taxon>Parahalioglobus</taxon>
    </lineage>
</organism>
<name>A0A918XMT5_9GAMM</name>
<dbReference type="EMBL" id="BMYM01000003">
    <property type="protein sequence ID" value="GHD38328.1"/>
    <property type="molecule type" value="Genomic_DNA"/>
</dbReference>
<dbReference type="SUPFAM" id="SSF63825">
    <property type="entry name" value="YWTD domain"/>
    <property type="match status" value="1"/>
</dbReference>
<reference evidence="1" key="2">
    <citation type="submission" date="2020-09" db="EMBL/GenBank/DDBJ databases">
        <authorList>
            <person name="Sun Q."/>
            <person name="Kim S."/>
        </authorList>
    </citation>
    <scope>NUCLEOTIDE SEQUENCE</scope>
    <source>
        <strain evidence="1">KCTC 23430</strain>
    </source>
</reference>
<dbReference type="Proteomes" id="UP000644693">
    <property type="component" value="Unassembled WGS sequence"/>
</dbReference>
<protein>
    <submittedName>
        <fullName evidence="1">Uncharacterized protein</fullName>
    </submittedName>
</protein>
<proteinExistence type="predicted"/>
<dbReference type="RefSeq" id="WP_189478515.1">
    <property type="nucleotide sequence ID" value="NZ_BMYM01000003.1"/>
</dbReference>
<comment type="caution">
    <text evidence="1">The sequence shown here is derived from an EMBL/GenBank/DDBJ whole genome shotgun (WGS) entry which is preliminary data.</text>
</comment>
<sequence length="309" mass="34592">MTKLIASSVVRGSNQGESHGGVYLLDTETAELLQPIDWNKMDIDWEGRGWDRGLRGIAFFNDNVYIAASDEIFVFNQRFEQVASYRNPYLKHCHEMCVHQDHLFITSTGYDSVVGLNLTTEEFDWGLQLVSDGPAYAVRRFDPCGDQGPLQLNKLHINNVYCDEGGMYLSGIRTEALLRFNGKAVGVMATLPQGVHNAQPFRDGILFNDTRSDALRFESPASRKAYRIPKYPPHKLTHTDLDDSRIARQGFGRGLCVVSDNVVVGGSSPSTISVYDLTKDRPTNMLTLSMDVRNAIHGLAVWPYDWPTA</sequence>
<dbReference type="AlphaFoldDB" id="A0A918XMT5"/>
<evidence type="ECO:0000313" key="1">
    <source>
        <dbReference type="EMBL" id="GHD38328.1"/>
    </source>
</evidence>
<accession>A0A918XMT5</accession>
<keyword evidence="2" id="KW-1185">Reference proteome</keyword>
<reference evidence="1" key="1">
    <citation type="journal article" date="2014" name="Int. J. Syst. Evol. Microbiol.">
        <title>Complete genome sequence of Corynebacterium casei LMG S-19264T (=DSM 44701T), isolated from a smear-ripened cheese.</title>
        <authorList>
            <consortium name="US DOE Joint Genome Institute (JGI-PGF)"/>
            <person name="Walter F."/>
            <person name="Albersmeier A."/>
            <person name="Kalinowski J."/>
            <person name="Ruckert C."/>
        </authorList>
    </citation>
    <scope>NUCLEOTIDE SEQUENCE</scope>
    <source>
        <strain evidence="1">KCTC 23430</strain>
    </source>
</reference>
<evidence type="ECO:0000313" key="2">
    <source>
        <dbReference type="Proteomes" id="UP000644693"/>
    </source>
</evidence>
<gene>
    <name evidence="1" type="ORF">GCM10007053_28760</name>
</gene>